<accession>A6JW51</accession>
<protein>
    <submittedName>
        <fullName evidence="1">RCG23778</fullName>
    </submittedName>
</protein>
<reference evidence="2" key="1">
    <citation type="submission" date="2005-09" db="EMBL/GenBank/DDBJ databases">
        <authorList>
            <person name="Mural R.J."/>
            <person name="Li P.W."/>
            <person name="Adams M.D."/>
            <person name="Amanatides P.G."/>
            <person name="Baden-Tillson H."/>
            <person name="Barnstead M."/>
            <person name="Chin S.H."/>
            <person name="Dew I."/>
            <person name="Evans C.A."/>
            <person name="Ferriera S."/>
            <person name="Flanigan M."/>
            <person name="Fosler C."/>
            <person name="Glodek A."/>
            <person name="Gu Z."/>
            <person name="Holt R.A."/>
            <person name="Jennings D."/>
            <person name="Kraft C.L."/>
            <person name="Lu F."/>
            <person name="Nguyen T."/>
            <person name="Nusskern D.R."/>
            <person name="Pfannkoch C.M."/>
            <person name="Sitter C."/>
            <person name="Sutton G.G."/>
            <person name="Venter J.C."/>
            <person name="Wang Z."/>
            <person name="Woodage T."/>
            <person name="Zheng X.H."/>
            <person name="Zhong F."/>
        </authorList>
    </citation>
    <scope>NUCLEOTIDE SEQUENCE [LARGE SCALE GENOMIC DNA]</scope>
    <source>
        <strain>BN</strain>
        <strain evidence="2">Sprague-Dawley</strain>
    </source>
</reference>
<gene>
    <name evidence="1" type="ORF">rCG_23778</name>
</gene>
<dbReference type="AlphaFoldDB" id="A6JW51"/>
<dbReference type="EMBL" id="CH474004">
    <property type="protein sequence ID" value="EDL75459.1"/>
    <property type="molecule type" value="Genomic_DNA"/>
</dbReference>
<name>A6JW51_RAT</name>
<feature type="non-terminal residue" evidence="1">
    <location>
        <position position="46"/>
    </location>
</feature>
<evidence type="ECO:0000313" key="2">
    <source>
        <dbReference type="Proteomes" id="UP000234681"/>
    </source>
</evidence>
<proteinExistence type="predicted"/>
<dbReference type="Proteomes" id="UP000234681">
    <property type="component" value="Chromosome 9"/>
</dbReference>
<sequence>MCDLLRTWWYLCCVLAKNACLGGWGFSSVVERLPRKRKALGSVPSS</sequence>
<organism evidence="1 2">
    <name type="scientific">Rattus norvegicus</name>
    <name type="common">Rat</name>
    <dbReference type="NCBI Taxonomy" id="10116"/>
    <lineage>
        <taxon>Eukaryota</taxon>
        <taxon>Metazoa</taxon>
        <taxon>Chordata</taxon>
        <taxon>Craniata</taxon>
        <taxon>Vertebrata</taxon>
        <taxon>Euteleostomi</taxon>
        <taxon>Mammalia</taxon>
        <taxon>Eutheria</taxon>
        <taxon>Euarchontoglires</taxon>
        <taxon>Glires</taxon>
        <taxon>Rodentia</taxon>
        <taxon>Myomorpha</taxon>
        <taxon>Muroidea</taxon>
        <taxon>Muridae</taxon>
        <taxon>Murinae</taxon>
        <taxon>Rattus</taxon>
    </lineage>
</organism>
<evidence type="ECO:0000313" key="1">
    <source>
        <dbReference type="EMBL" id="EDL75459.1"/>
    </source>
</evidence>